<dbReference type="RefSeq" id="WP_104700520.1">
    <property type="nucleotide sequence ID" value="NZ_FZPP01000037.1"/>
</dbReference>
<keyword evidence="2" id="KW-1185">Reference proteome</keyword>
<dbReference type="Proteomes" id="UP000256599">
    <property type="component" value="Unassembled WGS sequence"/>
</dbReference>
<protein>
    <recommendedName>
        <fullName evidence="3">Outer membrane beta-barrel protein</fullName>
    </recommendedName>
</protein>
<name>A0A3D8I2B3_9HELI</name>
<sequence length="229" mass="25872">MKKLLAAALLFSGISSFSMDYRIGIGGTYSFYESQGEEKITGGAGYVTINAREIMGRVLFSTGFDIHYGRVKSSLEGSKSEKFGLGNYHLKVGFNPFGESPSTFLSVVYSWDWLYGNVNRDFETGAHLIGLDLHTFIKGNKVTYEYGVGYHYVFHSYHYLDKTRSGINDFSYAIDARVGYTYELSPKVAYFINARGKYYSLAESKLNTPDFNRPKTEHVLMQLEVGLQF</sequence>
<evidence type="ECO:0000313" key="1">
    <source>
        <dbReference type="EMBL" id="RDU59269.1"/>
    </source>
</evidence>
<dbReference type="EMBL" id="NXLR01000015">
    <property type="protein sequence ID" value="RDU59269.1"/>
    <property type="molecule type" value="Genomic_DNA"/>
</dbReference>
<dbReference type="AlphaFoldDB" id="A0A3D8I2B3"/>
<accession>A0A3D8I2B3</accession>
<organism evidence="1 2">
    <name type="scientific">Helicobacter marmotae</name>
    <dbReference type="NCBI Taxonomy" id="152490"/>
    <lineage>
        <taxon>Bacteria</taxon>
        <taxon>Pseudomonadati</taxon>
        <taxon>Campylobacterota</taxon>
        <taxon>Epsilonproteobacteria</taxon>
        <taxon>Campylobacterales</taxon>
        <taxon>Helicobacteraceae</taxon>
        <taxon>Helicobacter</taxon>
    </lineage>
</organism>
<evidence type="ECO:0000313" key="2">
    <source>
        <dbReference type="Proteomes" id="UP000256599"/>
    </source>
</evidence>
<proteinExistence type="predicted"/>
<gene>
    <name evidence="1" type="ORF">CQA63_07430</name>
</gene>
<evidence type="ECO:0008006" key="3">
    <source>
        <dbReference type="Google" id="ProtNLM"/>
    </source>
</evidence>
<dbReference type="OrthoDB" id="5331101at2"/>
<reference evidence="1 2" key="1">
    <citation type="submission" date="2018-04" db="EMBL/GenBank/DDBJ databases">
        <title>Novel Campyloabacter and Helicobacter Species and Strains.</title>
        <authorList>
            <person name="Mannion A.J."/>
            <person name="Shen Z."/>
            <person name="Fox J.G."/>
        </authorList>
    </citation>
    <scope>NUCLEOTIDE SEQUENCE [LARGE SCALE GENOMIC DNA]</scope>
    <source>
        <strain evidence="1 2">MIT 98-6070</strain>
    </source>
</reference>
<comment type="caution">
    <text evidence="1">The sequence shown here is derived from an EMBL/GenBank/DDBJ whole genome shotgun (WGS) entry which is preliminary data.</text>
</comment>